<proteinExistence type="predicted"/>
<organism evidence="1 2">
    <name type="scientific">Leptosia nina</name>
    <dbReference type="NCBI Taxonomy" id="320188"/>
    <lineage>
        <taxon>Eukaryota</taxon>
        <taxon>Metazoa</taxon>
        <taxon>Ecdysozoa</taxon>
        <taxon>Arthropoda</taxon>
        <taxon>Hexapoda</taxon>
        <taxon>Insecta</taxon>
        <taxon>Pterygota</taxon>
        <taxon>Neoptera</taxon>
        <taxon>Endopterygota</taxon>
        <taxon>Lepidoptera</taxon>
        <taxon>Glossata</taxon>
        <taxon>Ditrysia</taxon>
        <taxon>Papilionoidea</taxon>
        <taxon>Pieridae</taxon>
        <taxon>Pierinae</taxon>
        <taxon>Leptosia</taxon>
    </lineage>
</organism>
<sequence>MYTVYILLLERLASFGWEVDTDDWLWTMESGGAHVAPWPWLMRASYVADEFNAPPMIASQFLMKKIFMTNILI</sequence>
<accession>A0AAV1JWN2</accession>
<gene>
    <name evidence="1" type="ORF">LNINA_LOCUS11815</name>
</gene>
<dbReference type="EMBL" id="CAVLEF010000163">
    <property type="protein sequence ID" value="CAK1552785.1"/>
    <property type="molecule type" value="Genomic_DNA"/>
</dbReference>
<evidence type="ECO:0000313" key="2">
    <source>
        <dbReference type="Proteomes" id="UP001497472"/>
    </source>
</evidence>
<evidence type="ECO:0000313" key="1">
    <source>
        <dbReference type="EMBL" id="CAK1552785.1"/>
    </source>
</evidence>
<name>A0AAV1JWN2_9NEOP</name>
<comment type="caution">
    <text evidence="1">The sequence shown here is derived from an EMBL/GenBank/DDBJ whole genome shotgun (WGS) entry which is preliminary data.</text>
</comment>
<protein>
    <submittedName>
        <fullName evidence="1">Uncharacterized protein</fullName>
    </submittedName>
</protein>
<reference evidence="1 2" key="1">
    <citation type="submission" date="2023-11" db="EMBL/GenBank/DDBJ databases">
        <authorList>
            <person name="Okamura Y."/>
        </authorList>
    </citation>
    <scope>NUCLEOTIDE SEQUENCE [LARGE SCALE GENOMIC DNA]</scope>
</reference>
<keyword evidence="2" id="KW-1185">Reference proteome</keyword>
<dbReference type="AlphaFoldDB" id="A0AAV1JWN2"/>
<dbReference type="Proteomes" id="UP001497472">
    <property type="component" value="Unassembled WGS sequence"/>
</dbReference>